<dbReference type="GO" id="GO:0016887">
    <property type="term" value="F:ATP hydrolysis activity"/>
    <property type="evidence" value="ECO:0007669"/>
    <property type="project" value="TreeGrafter"/>
</dbReference>
<dbReference type="Gene3D" id="3.40.50.300">
    <property type="entry name" value="P-loop containing nucleotide triphosphate hydrolases"/>
    <property type="match status" value="1"/>
</dbReference>
<dbReference type="PANTHER" id="PTHR43384">
    <property type="entry name" value="SEPTUM SITE-DETERMINING PROTEIN MIND HOMOLOG, CHLOROPLASTIC-RELATED"/>
    <property type="match status" value="1"/>
</dbReference>
<evidence type="ECO:0000313" key="4">
    <source>
        <dbReference type="EMBL" id="RFB05780.1"/>
    </source>
</evidence>
<dbReference type="GO" id="GO:0009898">
    <property type="term" value="C:cytoplasmic side of plasma membrane"/>
    <property type="evidence" value="ECO:0007669"/>
    <property type="project" value="TreeGrafter"/>
</dbReference>
<dbReference type="InParanoid" id="A0A371RK11"/>
<keyword evidence="5" id="KW-1185">Reference proteome</keyword>
<dbReference type="EMBL" id="QUQO01000001">
    <property type="protein sequence ID" value="RFB05780.1"/>
    <property type="molecule type" value="Genomic_DNA"/>
</dbReference>
<keyword evidence="1" id="KW-0547">Nucleotide-binding</keyword>
<dbReference type="GO" id="GO:0005524">
    <property type="term" value="F:ATP binding"/>
    <property type="evidence" value="ECO:0007669"/>
    <property type="project" value="UniProtKB-KW"/>
</dbReference>
<dbReference type="RefSeq" id="WP_116392413.1">
    <property type="nucleotide sequence ID" value="NZ_QUQO01000001.1"/>
</dbReference>
<reference evidence="4 5" key="1">
    <citation type="submission" date="2018-08" db="EMBL/GenBank/DDBJ databases">
        <title>Parvularcula sp. SM1705, isolated from surface water of the South Sea China.</title>
        <authorList>
            <person name="Sun L."/>
        </authorList>
    </citation>
    <scope>NUCLEOTIDE SEQUENCE [LARGE SCALE GENOMIC DNA]</scope>
    <source>
        <strain evidence="4 5">SM1705</strain>
    </source>
</reference>
<dbReference type="Gene3D" id="3.40.50.2300">
    <property type="match status" value="1"/>
</dbReference>
<keyword evidence="2" id="KW-0067">ATP-binding</keyword>
<feature type="compositionally biased region" description="Low complexity" evidence="3">
    <location>
        <begin position="58"/>
        <end position="68"/>
    </location>
</feature>
<feature type="compositionally biased region" description="Acidic residues" evidence="3">
    <location>
        <begin position="107"/>
        <end position="127"/>
    </location>
</feature>
<dbReference type="GO" id="GO:0051782">
    <property type="term" value="P:negative regulation of cell division"/>
    <property type="evidence" value="ECO:0007669"/>
    <property type="project" value="TreeGrafter"/>
</dbReference>
<evidence type="ECO:0008006" key="6">
    <source>
        <dbReference type="Google" id="ProtNLM"/>
    </source>
</evidence>
<dbReference type="InterPro" id="IPR011006">
    <property type="entry name" value="CheY-like_superfamily"/>
</dbReference>
<dbReference type="InterPro" id="IPR027417">
    <property type="entry name" value="P-loop_NTPase"/>
</dbReference>
<protein>
    <recommendedName>
        <fullName evidence="6">Pilus assembly protein CpaE</fullName>
    </recommendedName>
</protein>
<dbReference type="PANTHER" id="PTHR43384:SF6">
    <property type="entry name" value="SEPTUM SITE-DETERMINING PROTEIN MIND HOMOLOG, CHLOROPLASTIC"/>
    <property type="match status" value="1"/>
</dbReference>
<dbReference type="AlphaFoldDB" id="A0A371RK11"/>
<evidence type="ECO:0000313" key="5">
    <source>
        <dbReference type="Proteomes" id="UP000264589"/>
    </source>
</evidence>
<dbReference type="SUPFAM" id="SSF52172">
    <property type="entry name" value="CheY-like"/>
    <property type="match status" value="1"/>
</dbReference>
<accession>A0A371RK11</accession>
<dbReference type="SUPFAM" id="SSF52540">
    <property type="entry name" value="P-loop containing nucleoside triphosphate hydrolases"/>
    <property type="match status" value="1"/>
</dbReference>
<feature type="region of interest" description="Disordered" evidence="3">
    <location>
        <begin position="58"/>
        <end position="127"/>
    </location>
</feature>
<comment type="caution">
    <text evidence="4">The sequence shown here is derived from an EMBL/GenBank/DDBJ whole genome shotgun (WGS) entry which is preliminary data.</text>
</comment>
<sequence>MTGSPVNAKEETDEELDLDFELDDLDALDDEELQRLLEQDPALEAELRAIEEQEAAAAEAAAIQTDAALPETDAAEDFVDDEETGAVDTETGLTALPVETPPPASFDDVDEDAPDPDDTAEFDDADISDDFDAEIEAEDEDTDELVDDLADLSFAPPVVEPEASPPATVEMVEEEVEDVDPSQLRLVPIPRINIHAFCSSDRITSLIEQASQDRRLAKAHVTIHSGDAERAAEIYANEASPNLIIIEGGTDSKALLRGLDHLANFCDPSTRVICVGDLNDIRLYRELMDRGVSDYLVLPRSPLQIISSIGELYADPDAPAVGKTYVFVGARGGVGSSTVCHNVAWGLAQDFLSDTVLLDLDLPFGTASLDFEHDPSQGLAEALSAPERLDDVLLDRLLQKCTDRLSLFVAPNLLDLDYDLPAESFEMVIEMVRKTAPSVVIDMPHLWSDWARQTIQSADEIVITATPDLASFRNAKNLVESVKAQRTNDSQPILVLNQVGVPKRPEVPAEQFEEALGIAPLVSIPWDPVAFGTAATNAEALLEAAPKSKASAACRQLASRLTGREHTQSQGFSLKSLFSKKG</sequence>
<dbReference type="GO" id="GO:0005829">
    <property type="term" value="C:cytosol"/>
    <property type="evidence" value="ECO:0007669"/>
    <property type="project" value="TreeGrafter"/>
</dbReference>
<evidence type="ECO:0000256" key="3">
    <source>
        <dbReference type="SAM" id="MobiDB-lite"/>
    </source>
</evidence>
<dbReference type="Proteomes" id="UP000264589">
    <property type="component" value="Unassembled WGS sequence"/>
</dbReference>
<feature type="compositionally biased region" description="Acidic residues" evidence="3">
    <location>
        <begin position="73"/>
        <end position="85"/>
    </location>
</feature>
<gene>
    <name evidence="4" type="ORF">DX908_11180</name>
</gene>
<evidence type="ECO:0000256" key="1">
    <source>
        <dbReference type="ARBA" id="ARBA00022741"/>
    </source>
</evidence>
<organism evidence="4 5">
    <name type="scientific">Parvularcula marina</name>
    <dbReference type="NCBI Taxonomy" id="2292771"/>
    <lineage>
        <taxon>Bacteria</taxon>
        <taxon>Pseudomonadati</taxon>
        <taxon>Pseudomonadota</taxon>
        <taxon>Alphaproteobacteria</taxon>
        <taxon>Parvularculales</taxon>
        <taxon>Parvularculaceae</taxon>
        <taxon>Parvularcula</taxon>
    </lineage>
</organism>
<name>A0A371RK11_9PROT</name>
<dbReference type="InterPro" id="IPR050625">
    <property type="entry name" value="ParA/MinD_ATPase"/>
</dbReference>
<dbReference type="OrthoDB" id="9783172at2"/>
<proteinExistence type="predicted"/>
<evidence type="ECO:0000256" key="2">
    <source>
        <dbReference type="ARBA" id="ARBA00022840"/>
    </source>
</evidence>